<name>A0A9W4UW05_9PLEO</name>
<dbReference type="AlphaFoldDB" id="A0A9W4UW05"/>
<dbReference type="CDD" id="cd14688">
    <property type="entry name" value="bZIP_YAP"/>
    <property type="match status" value="1"/>
</dbReference>
<keyword evidence="3" id="KW-1185">Reference proteome</keyword>
<feature type="region of interest" description="Disordered" evidence="1">
    <location>
        <begin position="31"/>
        <end position="173"/>
    </location>
</feature>
<proteinExistence type="predicted"/>
<feature type="compositionally biased region" description="Basic and acidic residues" evidence="1">
    <location>
        <begin position="92"/>
        <end position="108"/>
    </location>
</feature>
<evidence type="ECO:0000313" key="2">
    <source>
        <dbReference type="EMBL" id="CAI6341732.1"/>
    </source>
</evidence>
<feature type="compositionally biased region" description="Basic and acidic residues" evidence="1">
    <location>
        <begin position="145"/>
        <end position="157"/>
    </location>
</feature>
<organism evidence="2 3">
    <name type="scientific">Periconia digitata</name>
    <dbReference type="NCBI Taxonomy" id="1303443"/>
    <lineage>
        <taxon>Eukaryota</taxon>
        <taxon>Fungi</taxon>
        <taxon>Dikarya</taxon>
        <taxon>Ascomycota</taxon>
        <taxon>Pezizomycotina</taxon>
        <taxon>Dothideomycetes</taxon>
        <taxon>Pleosporomycetidae</taxon>
        <taxon>Pleosporales</taxon>
        <taxon>Massarineae</taxon>
        <taxon>Periconiaceae</taxon>
        <taxon>Periconia</taxon>
    </lineage>
</organism>
<dbReference type="Proteomes" id="UP001152607">
    <property type="component" value="Unassembled WGS sequence"/>
</dbReference>
<dbReference type="OrthoDB" id="5387389at2759"/>
<protein>
    <recommendedName>
        <fullName evidence="4">BZIP domain-containing protein</fullName>
    </recommendedName>
</protein>
<comment type="caution">
    <text evidence="2">The sequence shown here is derived from an EMBL/GenBank/DDBJ whole genome shotgun (WGS) entry which is preliminary data.</text>
</comment>
<sequence length="202" mass="22690">MPREWSTASPLPSPPSNHISFQQLLPLYKSNSLDMAGDQQINTQRGTSSRSINSAPSKNPSKSGSEEWSEIKDPEERRRIQNRIAQRRFRGNKREQKEEAEREADNQRRAASSYSTPEPGDMEQNHDLSGLPWGGISMKYIVEAGKTKEQNSQRSSRESSVYAAASRTGGSSRVGLHLTDQFARGYPAWTFFRNRSSGWGPS</sequence>
<evidence type="ECO:0000313" key="3">
    <source>
        <dbReference type="Proteomes" id="UP001152607"/>
    </source>
</evidence>
<dbReference type="PANTHER" id="PTHR39607">
    <property type="entry name" value="XANTHOCILLIN BIOSYNTHESIS CLUSTER TRANSCRIPTION FACTOR XANC-RELATED"/>
    <property type="match status" value="1"/>
</dbReference>
<dbReference type="PANTHER" id="PTHR39607:SF2">
    <property type="entry name" value="BZIP DOMAIN-CONTAINING PROTEIN"/>
    <property type="match status" value="1"/>
</dbReference>
<dbReference type="EMBL" id="CAOQHR010000012">
    <property type="protein sequence ID" value="CAI6341732.1"/>
    <property type="molecule type" value="Genomic_DNA"/>
</dbReference>
<evidence type="ECO:0000256" key="1">
    <source>
        <dbReference type="SAM" id="MobiDB-lite"/>
    </source>
</evidence>
<reference evidence="2" key="1">
    <citation type="submission" date="2023-01" db="EMBL/GenBank/DDBJ databases">
        <authorList>
            <person name="Van Ghelder C."/>
            <person name="Rancurel C."/>
        </authorList>
    </citation>
    <scope>NUCLEOTIDE SEQUENCE</scope>
    <source>
        <strain evidence="2">CNCM I-4278</strain>
    </source>
</reference>
<accession>A0A9W4UW05</accession>
<feature type="compositionally biased region" description="Polar residues" evidence="1">
    <location>
        <begin position="31"/>
        <end position="63"/>
    </location>
</feature>
<evidence type="ECO:0008006" key="4">
    <source>
        <dbReference type="Google" id="ProtNLM"/>
    </source>
</evidence>
<feature type="compositionally biased region" description="Basic and acidic residues" evidence="1">
    <location>
        <begin position="69"/>
        <end position="79"/>
    </location>
</feature>
<gene>
    <name evidence="2" type="ORF">PDIGIT_LOCUS14932</name>
</gene>
<dbReference type="InterPro" id="IPR052635">
    <property type="entry name" value="Sec_Metab_Biosynth_Reg"/>
</dbReference>